<dbReference type="InterPro" id="IPR001173">
    <property type="entry name" value="Glyco_trans_2-like"/>
</dbReference>
<proteinExistence type="predicted"/>
<gene>
    <name evidence="2" type="ORF">METZ01_LOCUS307347</name>
</gene>
<evidence type="ECO:0000259" key="1">
    <source>
        <dbReference type="Pfam" id="PF00535"/>
    </source>
</evidence>
<dbReference type="Pfam" id="PF00535">
    <property type="entry name" value="Glycos_transf_2"/>
    <property type="match status" value="1"/>
</dbReference>
<dbReference type="Gene3D" id="3.90.550.10">
    <property type="entry name" value="Spore Coat Polysaccharide Biosynthesis Protein SpsA, Chain A"/>
    <property type="match status" value="1"/>
</dbReference>
<feature type="non-terminal residue" evidence="2">
    <location>
        <position position="232"/>
    </location>
</feature>
<dbReference type="AlphaFoldDB" id="A0A382MZR0"/>
<feature type="domain" description="Glycosyltransferase 2-like" evidence="1">
    <location>
        <begin position="53"/>
        <end position="177"/>
    </location>
</feature>
<name>A0A382MZR0_9ZZZZ</name>
<dbReference type="PANTHER" id="PTHR22916">
    <property type="entry name" value="GLYCOSYLTRANSFERASE"/>
    <property type="match status" value="1"/>
</dbReference>
<reference evidence="2" key="1">
    <citation type="submission" date="2018-05" db="EMBL/GenBank/DDBJ databases">
        <authorList>
            <person name="Lanie J.A."/>
            <person name="Ng W.-L."/>
            <person name="Kazmierczak K.M."/>
            <person name="Andrzejewski T.M."/>
            <person name="Davidsen T.M."/>
            <person name="Wayne K.J."/>
            <person name="Tettelin H."/>
            <person name="Glass J.I."/>
            <person name="Rusch D."/>
            <person name="Podicherti R."/>
            <person name="Tsui H.-C.T."/>
            <person name="Winkler M.E."/>
        </authorList>
    </citation>
    <scope>NUCLEOTIDE SEQUENCE</scope>
</reference>
<evidence type="ECO:0000313" key="2">
    <source>
        <dbReference type="EMBL" id="SVC54493.1"/>
    </source>
</evidence>
<accession>A0A382MZR0</accession>
<protein>
    <recommendedName>
        <fullName evidence="1">Glycosyltransferase 2-like domain-containing protein</fullName>
    </recommendedName>
</protein>
<dbReference type="InterPro" id="IPR029044">
    <property type="entry name" value="Nucleotide-diphossugar_trans"/>
</dbReference>
<sequence length="232" mass="26162">MAGPISSKDSDFKTLLKQFTSYPSGSAVDWKTHYAPLVNRVITHHEKTNPVLSVIVVAYRSSKILLDCLKRIRIQEDVNNSEVELILVDNTGIESLRSSLPDWVDIEIRMAGNTHACRARNLGAAFANAPVVNFVDDDGLMLPDYINRGLKYFNDDRIAGVRTRIKALNHRYFTTIADHYSRGSDVVEDYLMTEGSMFIRRDIFIDVGGFCEALYGGDGIDLTYRIFKAYPN</sequence>
<dbReference type="EMBL" id="UINC01097080">
    <property type="protein sequence ID" value="SVC54493.1"/>
    <property type="molecule type" value="Genomic_DNA"/>
</dbReference>
<organism evidence="2">
    <name type="scientific">marine metagenome</name>
    <dbReference type="NCBI Taxonomy" id="408172"/>
    <lineage>
        <taxon>unclassified sequences</taxon>
        <taxon>metagenomes</taxon>
        <taxon>ecological metagenomes</taxon>
    </lineage>
</organism>
<dbReference type="SUPFAM" id="SSF53448">
    <property type="entry name" value="Nucleotide-diphospho-sugar transferases"/>
    <property type="match status" value="1"/>
</dbReference>